<reference evidence="4 5" key="1">
    <citation type="submission" date="2021-06" db="EMBL/GenBank/DDBJ databases">
        <title>Sphingomonas sp. XMGL2, whole genome shotgun sequencing project.</title>
        <authorList>
            <person name="Zhao G."/>
            <person name="Shen L."/>
        </authorList>
    </citation>
    <scope>NUCLEOTIDE SEQUENCE [LARGE SCALE GENOMIC DNA]</scope>
    <source>
        <strain evidence="4 5">XMGL2</strain>
    </source>
</reference>
<dbReference type="InterPro" id="IPR046544">
    <property type="entry name" value="GH146_SB_dom"/>
</dbReference>
<gene>
    <name evidence="4" type="ORF">KOF26_16810</name>
</gene>
<feature type="domain" description="Non-reducing end beta-L-arabinofuranosidase-like GH127 middle" evidence="3">
    <location>
        <begin position="432"/>
        <end position="527"/>
    </location>
</feature>
<accession>A0ABS6BMJ7</accession>
<sequence>MMALAASGVARGAARAVAGPALLPAHPEPLPLADVRLLPSPFLDAVAANRRYLLSLEPDRLLHNFRTGAGLRPKGAAYGGWEGDTIAGHTLGHYLSALALLHAQTGDDEAKRRVDYIVAELAECQKARGNGYVAGLLRKRKDGSLVDGEEIFGEIRAGDIRSGGFDLNGAWSPLYNVHKTFAGLLDAEQLCGNRQALAVAVDFAGYFQRVFAALSEDQLQTVLACEYGGLNESFAELSARTGDRQWMLLAERVRDNKLLSPLERRQDVLANVHANTQIPKIIGLARIHELTGREAAGIGARYFWEIVTRHHSYVIGGNADREYFFASDAISKHITEQTCEHCNSYNMLKLTRHLYNWQPDGALFDYYERTHFNHILAAQDPATGMFTYMTPLMSGIKRAFSTPTDDFWCCVGSGMESHAKHGESIYWQGADTLLVNLFIPSRAHWAARGADVELTTGYPYDGEVKVALGAMKRPGVFAVALRIPGWAAGRAALLLNGGPVAAEHGAGYAVVRRHWRAGDTLTLTLPMDLRIEPTPDDPGTIAILRGPLVLAADLGPVDGPDRNAAAPALVGSDILAGFRPVAEPAVYRTQGVGRPADMAFGPFYRNYQRRSAVYFKRFTDAQWEQEKIAFAAEQARLADLAARSVDVMYLGEMQPERDHQLSSSISYPVVYRGRNGRDARTGGFFQFRMKVKPGALVLQATYWGEERNRAFDILVDGQRIATQTLEAEKPGEFVDIDYPVPEAATRGKGDVVIRFQPHTGHTAGPVFGVRLFTPAVAAGPVDVAAGPVDVDIGAKGVTARG</sequence>
<dbReference type="Pfam" id="PF20620">
    <property type="entry name" value="DUF6805"/>
    <property type="match status" value="1"/>
</dbReference>
<dbReference type="Pfam" id="PF20736">
    <property type="entry name" value="Glyco_hydro127M"/>
    <property type="match status" value="1"/>
</dbReference>
<keyword evidence="5" id="KW-1185">Reference proteome</keyword>
<protein>
    <submittedName>
        <fullName evidence="4">Glycoside hydrolase family 127 protein</fullName>
    </submittedName>
</protein>
<evidence type="ECO:0000259" key="3">
    <source>
        <dbReference type="Pfam" id="PF20736"/>
    </source>
</evidence>
<feature type="domain" description="Glycoside hydrolase GH146 substrate-binding" evidence="2">
    <location>
        <begin position="640"/>
        <end position="771"/>
    </location>
</feature>
<dbReference type="Proteomes" id="UP000776276">
    <property type="component" value="Unassembled WGS sequence"/>
</dbReference>
<organism evidence="4 5">
    <name type="scientific">Sphingomonas quercus</name>
    <dbReference type="NCBI Taxonomy" id="2842451"/>
    <lineage>
        <taxon>Bacteria</taxon>
        <taxon>Pseudomonadati</taxon>
        <taxon>Pseudomonadota</taxon>
        <taxon>Alphaproteobacteria</taxon>
        <taxon>Sphingomonadales</taxon>
        <taxon>Sphingomonadaceae</taxon>
        <taxon>Sphingomonas</taxon>
    </lineage>
</organism>
<dbReference type="PANTHER" id="PTHR31151">
    <property type="entry name" value="PROLINE-TRNA LIGASE (DUF1680)"/>
    <property type="match status" value="1"/>
</dbReference>
<dbReference type="InterPro" id="IPR049046">
    <property type="entry name" value="Beta-AFase-like_GH127_middle"/>
</dbReference>
<dbReference type="EMBL" id="JAHKRT010000011">
    <property type="protein sequence ID" value="MBU3079520.1"/>
    <property type="molecule type" value="Genomic_DNA"/>
</dbReference>
<evidence type="ECO:0000259" key="1">
    <source>
        <dbReference type="Pfam" id="PF07944"/>
    </source>
</evidence>
<keyword evidence="4" id="KW-0378">Hydrolase</keyword>
<dbReference type="InterPro" id="IPR012878">
    <property type="entry name" value="Beta-AFase-like_GH127_cat"/>
</dbReference>
<comment type="caution">
    <text evidence="4">The sequence shown here is derived from an EMBL/GenBank/DDBJ whole genome shotgun (WGS) entry which is preliminary data.</text>
</comment>
<dbReference type="PANTHER" id="PTHR31151:SF0">
    <property type="entry name" value="PROLINE-TRNA LIGASE (DUF1680)"/>
    <property type="match status" value="1"/>
</dbReference>
<proteinExistence type="predicted"/>
<feature type="domain" description="Non-reducing end beta-L-arabinofuranosidase-like GH127 catalytic" evidence="1">
    <location>
        <begin position="34"/>
        <end position="423"/>
    </location>
</feature>
<evidence type="ECO:0000259" key="2">
    <source>
        <dbReference type="Pfam" id="PF20620"/>
    </source>
</evidence>
<dbReference type="GO" id="GO:0016787">
    <property type="term" value="F:hydrolase activity"/>
    <property type="evidence" value="ECO:0007669"/>
    <property type="project" value="UniProtKB-KW"/>
</dbReference>
<evidence type="ECO:0000313" key="4">
    <source>
        <dbReference type="EMBL" id="MBU3079520.1"/>
    </source>
</evidence>
<evidence type="ECO:0000313" key="5">
    <source>
        <dbReference type="Proteomes" id="UP000776276"/>
    </source>
</evidence>
<name>A0ABS6BMJ7_9SPHN</name>
<dbReference type="Pfam" id="PF07944">
    <property type="entry name" value="Beta-AFase-like_GH127_cat"/>
    <property type="match status" value="1"/>
</dbReference>